<reference evidence="2" key="1">
    <citation type="journal article" date="2022" name="Mol. Ecol. Resour.">
        <title>The genomes of chicory, endive, great burdock and yacon provide insights into Asteraceae palaeo-polyploidization history and plant inulin production.</title>
        <authorList>
            <person name="Fan W."/>
            <person name="Wang S."/>
            <person name="Wang H."/>
            <person name="Wang A."/>
            <person name="Jiang F."/>
            <person name="Liu H."/>
            <person name="Zhao H."/>
            <person name="Xu D."/>
            <person name="Zhang Y."/>
        </authorList>
    </citation>
    <scope>NUCLEOTIDE SEQUENCE [LARGE SCALE GENOMIC DNA]</scope>
    <source>
        <strain evidence="2">cv. Niubang</strain>
    </source>
</reference>
<accession>A0ACB9C3C2</accession>
<evidence type="ECO:0000313" key="2">
    <source>
        <dbReference type="Proteomes" id="UP001055879"/>
    </source>
</evidence>
<proteinExistence type="predicted"/>
<sequence>MVWTLEKSKKYRSLELMEWRNRSNRWNGEIDRSLEEAGGGLHSCRCSFTEADSSSSPTEIDCNRLEIKVSHRIPSISYDLQPSITPLSQRFPALVLFFRFDSRIPIVDLPTIEIATASLRTFCLSRFWTEHLCVQPEPLERPQAAFHLHPWLSYSLIFSPQARGLKYR</sequence>
<dbReference type="EMBL" id="CM042051">
    <property type="protein sequence ID" value="KAI3728822.1"/>
    <property type="molecule type" value="Genomic_DNA"/>
</dbReference>
<evidence type="ECO:0000313" key="1">
    <source>
        <dbReference type="EMBL" id="KAI3728822.1"/>
    </source>
</evidence>
<protein>
    <submittedName>
        <fullName evidence="1">Uncharacterized protein</fullName>
    </submittedName>
</protein>
<organism evidence="1 2">
    <name type="scientific">Arctium lappa</name>
    <name type="common">Greater burdock</name>
    <name type="synonym">Lappa major</name>
    <dbReference type="NCBI Taxonomy" id="4217"/>
    <lineage>
        <taxon>Eukaryota</taxon>
        <taxon>Viridiplantae</taxon>
        <taxon>Streptophyta</taxon>
        <taxon>Embryophyta</taxon>
        <taxon>Tracheophyta</taxon>
        <taxon>Spermatophyta</taxon>
        <taxon>Magnoliopsida</taxon>
        <taxon>eudicotyledons</taxon>
        <taxon>Gunneridae</taxon>
        <taxon>Pentapetalae</taxon>
        <taxon>asterids</taxon>
        <taxon>campanulids</taxon>
        <taxon>Asterales</taxon>
        <taxon>Asteraceae</taxon>
        <taxon>Carduoideae</taxon>
        <taxon>Cardueae</taxon>
        <taxon>Arctiinae</taxon>
        <taxon>Arctium</taxon>
    </lineage>
</organism>
<gene>
    <name evidence="1" type="ORF">L6452_17466</name>
</gene>
<reference evidence="1 2" key="2">
    <citation type="journal article" date="2022" name="Mol. Ecol. Resour.">
        <title>The genomes of chicory, endive, great burdock and yacon provide insights into Asteraceae paleo-polyploidization history and plant inulin production.</title>
        <authorList>
            <person name="Fan W."/>
            <person name="Wang S."/>
            <person name="Wang H."/>
            <person name="Wang A."/>
            <person name="Jiang F."/>
            <person name="Liu H."/>
            <person name="Zhao H."/>
            <person name="Xu D."/>
            <person name="Zhang Y."/>
        </authorList>
    </citation>
    <scope>NUCLEOTIDE SEQUENCE [LARGE SCALE GENOMIC DNA]</scope>
    <source>
        <strain evidence="2">cv. Niubang</strain>
    </source>
</reference>
<dbReference type="Proteomes" id="UP001055879">
    <property type="component" value="Linkage Group LG05"/>
</dbReference>
<keyword evidence="2" id="KW-1185">Reference proteome</keyword>
<name>A0ACB9C3C2_ARCLA</name>
<comment type="caution">
    <text evidence="1">The sequence shown here is derived from an EMBL/GenBank/DDBJ whole genome shotgun (WGS) entry which is preliminary data.</text>
</comment>